<dbReference type="GO" id="GO:0046872">
    <property type="term" value="F:metal ion binding"/>
    <property type="evidence" value="ECO:0007669"/>
    <property type="project" value="UniProtKB-UniRule"/>
</dbReference>
<feature type="domain" description="Peptidase M3A/M3B catalytic" evidence="7">
    <location>
        <begin position="316"/>
        <end position="549"/>
    </location>
</feature>
<dbReference type="Gene3D" id="1.10.1370.30">
    <property type="match status" value="1"/>
</dbReference>
<dbReference type="EC" id="3.4.24.-" evidence="8"/>
<feature type="domain" description="Peptidase M3A/M3B catalytic" evidence="7">
    <location>
        <begin position="174"/>
        <end position="276"/>
    </location>
</feature>
<keyword evidence="3 6" id="KW-0378">Hydrolase</keyword>
<proteinExistence type="inferred from homology"/>
<protein>
    <submittedName>
        <fullName evidence="8">Oligoendopeptidase, M3 family</fullName>
        <ecNumber evidence="8">3.4.24.-</ecNumber>
    </submittedName>
</protein>
<dbReference type="CDD" id="cd09606">
    <property type="entry name" value="M3B_PepF"/>
    <property type="match status" value="1"/>
</dbReference>
<evidence type="ECO:0000256" key="6">
    <source>
        <dbReference type="RuleBase" id="RU003435"/>
    </source>
</evidence>
<evidence type="ECO:0000256" key="2">
    <source>
        <dbReference type="ARBA" id="ARBA00022723"/>
    </source>
</evidence>
<keyword evidence="9" id="KW-1185">Reference proteome</keyword>
<dbReference type="NCBIfam" id="TIGR02289">
    <property type="entry name" value="M3_not_pepF"/>
    <property type="match status" value="1"/>
</dbReference>
<evidence type="ECO:0000259" key="7">
    <source>
        <dbReference type="Pfam" id="PF01432"/>
    </source>
</evidence>
<keyword evidence="1 6" id="KW-0645">Protease</keyword>
<keyword evidence="5 6" id="KW-0482">Metalloprotease</keyword>
<dbReference type="EMBL" id="ACKX01000012">
    <property type="protein sequence ID" value="EEJ52637.1"/>
    <property type="molecule type" value="Genomic_DNA"/>
</dbReference>
<dbReference type="eggNOG" id="COG1164">
    <property type="taxonomic scope" value="Bacteria"/>
</dbReference>
<name>C2KUC1_9FIRM</name>
<comment type="similarity">
    <text evidence="6">Belongs to the peptidase M3 family.</text>
</comment>
<dbReference type="InterPro" id="IPR011976">
    <property type="entry name" value="Pept_M3B_oligopep-rel"/>
</dbReference>
<comment type="cofactor">
    <cofactor evidence="6">
        <name>Zn(2+)</name>
        <dbReference type="ChEBI" id="CHEBI:29105"/>
    </cofactor>
    <text evidence="6">Binds 1 zinc ion.</text>
</comment>
<evidence type="ECO:0000256" key="5">
    <source>
        <dbReference type="ARBA" id="ARBA00023049"/>
    </source>
</evidence>
<evidence type="ECO:0000256" key="4">
    <source>
        <dbReference type="ARBA" id="ARBA00022833"/>
    </source>
</evidence>
<reference evidence="8 9" key="1">
    <citation type="submission" date="2009-04" db="EMBL/GenBank/DDBJ databases">
        <authorList>
            <person name="Qin X."/>
            <person name="Bachman B."/>
            <person name="Battles P."/>
            <person name="Bell A."/>
            <person name="Bess C."/>
            <person name="Bickham C."/>
            <person name="Chaboub L."/>
            <person name="Chen D."/>
            <person name="Coyle M."/>
            <person name="Deiros D.R."/>
            <person name="Dinh H."/>
            <person name="Forbes L."/>
            <person name="Fowler G."/>
            <person name="Francisco L."/>
            <person name="Fu Q."/>
            <person name="Gubbala S."/>
            <person name="Hale W."/>
            <person name="Han Y."/>
            <person name="Hemphill L."/>
            <person name="Highlander S.K."/>
            <person name="Hirani K."/>
            <person name="Hogues M."/>
            <person name="Jackson L."/>
            <person name="Jakkamsetti A."/>
            <person name="Javaid M."/>
            <person name="Jiang H."/>
            <person name="Korchina V."/>
            <person name="Kovar C."/>
            <person name="Lara F."/>
            <person name="Lee S."/>
            <person name="Mata R."/>
            <person name="Mathew T."/>
            <person name="Moen C."/>
            <person name="Morales K."/>
            <person name="Munidasa M."/>
            <person name="Nazareth L."/>
            <person name="Ngo R."/>
            <person name="Nguyen L."/>
            <person name="Okwuonu G."/>
            <person name="Ongeri F."/>
            <person name="Patil S."/>
            <person name="Petrosino J."/>
            <person name="Pham C."/>
            <person name="Pham P."/>
            <person name="Pu L.-L."/>
            <person name="Puazo M."/>
            <person name="Raj R."/>
            <person name="Reid J."/>
            <person name="Rouhana J."/>
            <person name="Saada N."/>
            <person name="Shang Y."/>
            <person name="Simmons D."/>
            <person name="Thornton R."/>
            <person name="Warren J."/>
            <person name="Weissenberger G."/>
            <person name="Zhang J."/>
            <person name="Zhang L."/>
            <person name="Zhou C."/>
            <person name="Zhu D."/>
            <person name="Muzny D."/>
            <person name="Worley K."/>
            <person name="Gibbs R."/>
        </authorList>
    </citation>
    <scope>NUCLEOTIDE SEQUENCE [LARGE SCALE GENOMIC DNA]</scope>
    <source>
        <strain evidence="8 9">F0268</strain>
    </source>
</reference>
<dbReference type="SUPFAM" id="SSF55486">
    <property type="entry name" value="Metalloproteases ('zincins'), catalytic domain"/>
    <property type="match status" value="1"/>
</dbReference>
<evidence type="ECO:0000256" key="3">
    <source>
        <dbReference type="ARBA" id="ARBA00022801"/>
    </source>
</evidence>
<organism evidence="8 9">
    <name type="scientific">Oribacterium sinus F0268</name>
    <dbReference type="NCBI Taxonomy" id="585501"/>
    <lineage>
        <taxon>Bacteria</taxon>
        <taxon>Bacillati</taxon>
        <taxon>Bacillota</taxon>
        <taxon>Clostridia</taxon>
        <taxon>Lachnospirales</taxon>
        <taxon>Lachnospiraceae</taxon>
        <taxon>Oribacterium</taxon>
    </lineage>
</organism>
<evidence type="ECO:0000313" key="8">
    <source>
        <dbReference type="EMBL" id="EEJ52637.1"/>
    </source>
</evidence>
<keyword evidence="2 6" id="KW-0479">Metal-binding</keyword>
<accession>C2KUC1</accession>
<dbReference type="MEROPS" id="M03.010"/>
<dbReference type="AlphaFoldDB" id="C2KUC1"/>
<dbReference type="HOGENOM" id="CLU_030403_1_0_9"/>
<evidence type="ECO:0000313" key="9">
    <source>
        <dbReference type="Proteomes" id="UP000004121"/>
    </source>
</evidence>
<sequence>MLYELEENMKFTEFPYERIDFDKLKADFLELCEGVDKAQSGEELFALHQNYYKLVDDVMTESVIASIRNDIDMTDPFYEKERAFYDANMPIFRNLLVDYQMRVYHSPHRAYMEEKLGHVAFKNMELAQKAVDISLIPLMQKENELTTEYGKLLASAKIPWEGENLNLSLMTPYLTAEDREVRKKAWKAYTKFFEDNAEKLDSIYDALVKNRTEQGQMLGYPDFTEIGYARMNRNCYGEREIASFRQQVKRDLVPFVQKLHERRRERLGLDKLYYYDEGVFFKEGNPAPIGTPEEIMAAGQKMYDALSPETAKFMQDMMKMELFDVLGRKNKRTGGYMEMLPNYHMPFIFANFNGTAGDCDVITHECGHAFQGYITADLPIHEHNQLTMETAETHSMSMEFFTEPWMDLFFGTRAKDYLSMHFEEFLMFIPYGTMVDEFQNIVYKNPKMTPKERKLLWRTLEQEYKPHLDYADNAFMEEGGFWQKQHHIYDLPYYYIDYCIAGINALQYKAWMDKDFQGAWKSYMDFSKYSASLFFTELEEKVGLMNPFKEGTIKKIVEDLEKNL</sequence>
<dbReference type="GO" id="GO:0004222">
    <property type="term" value="F:metalloendopeptidase activity"/>
    <property type="evidence" value="ECO:0007669"/>
    <property type="project" value="InterPro"/>
</dbReference>
<dbReference type="GO" id="GO:0006508">
    <property type="term" value="P:proteolysis"/>
    <property type="evidence" value="ECO:0007669"/>
    <property type="project" value="UniProtKB-KW"/>
</dbReference>
<comment type="caution">
    <text evidence="8">The sequence shown here is derived from an EMBL/GenBank/DDBJ whole genome shotgun (WGS) entry which is preliminary data.</text>
</comment>
<dbReference type="Proteomes" id="UP000004121">
    <property type="component" value="Unassembled WGS sequence"/>
</dbReference>
<dbReference type="STRING" id="585501.HMPREF6123_0090"/>
<gene>
    <name evidence="8" type="ORF">HMPREF6123_0090</name>
</gene>
<evidence type="ECO:0000256" key="1">
    <source>
        <dbReference type="ARBA" id="ARBA00022670"/>
    </source>
</evidence>
<keyword evidence="4 6" id="KW-0862">Zinc</keyword>
<dbReference type="InParanoid" id="C2KUC1"/>
<dbReference type="InterPro" id="IPR001567">
    <property type="entry name" value="Pept_M3A_M3B_dom"/>
</dbReference>
<dbReference type="Pfam" id="PF01432">
    <property type="entry name" value="Peptidase_M3"/>
    <property type="match status" value="2"/>
</dbReference>